<keyword evidence="3" id="KW-1185">Reference proteome</keyword>
<dbReference type="Gene3D" id="3.40.190.10">
    <property type="entry name" value="Periplasmic binding protein-like II"/>
    <property type="match status" value="1"/>
</dbReference>
<proteinExistence type="predicted"/>
<evidence type="ECO:0000313" key="3">
    <source>
        <dbReference type="Proteomes" id="UP001239085"/>
    </source>
</evidence>
<dbReference type="PROSITE" id="PS51257">
    <property type="entry name" value="PROKAR_LIPOPROTEIN"/>
    <property type="match status" value="1"/>
</dbReference>
<evidence type="ECO:0000256" key="1">
    <source>
        <dbReference type="SAM" id="SignalP"/>
    </source>
</evidence>
<dbReference type="EMBL" id="JAUSXK010000001">
    <property type="protein sequence ID" value="MDQ0644370.1"/>
    <property type="molecule type" value="Genomic_DNA"/>
</dbReference>
<keyword evidence="1" id="KW-0732">Signal</keyword>
<feature type="chain" id="PRO_5046156754" evidence="1">
    <location>
        <begin position="30"/>
        <end position="430"/>
    </location>
</feature>
<accession>A0ABU0PAL0</accession>
<dbReference type="Pfam" id="PF13416">
    <property type="entry name" value="SBP_bac_8"/>
    <property type="match status" value="1"/>
</dbReference>
<dbReference type="InterPro" id="IPR050490">
    <property type="entry name" value="Bact_solute-bd_prot1"/>
</dbReference>
<dbReference type="InterPro" id="IPR006059">
    <property type="entry name" value="SBP"/>
</dbReference>
<protein>
    <submittedName>
        <fullName evidence="2">Cellobiose transport system substrate-binding protein</fullName>
    </submittedName>
</protein>
<dbReference type="PANTHER" id="PTHR43649">
    <property type="entry name" value="ARABINOSE-BINDING PROTEIN-RELATED"/>
    <property type="match status" value="1"/>
</dbReference>
<dbReference type="Proteomes" id="UP001239085">
    <property type="component" value="Unassembled WGS sequence"/>
</dbReference>
<comment type="caution">
    <text evidence="2">The sequence shown here is derived from an EMBL/GenBank/DDBJ whole genome shotgun (WGS) entry which is preliminary data.</text>
</comment>
<dbReference type="RefSeq" id="WP_307362031.1">
    <property type="nucleotide sequence ID" value="NZ_JAUSXK010000001.1"/>
</dbReference>
<dbReference type="PANTHER" id="PTHR43649:SF32">
    <property type="entry name" value="SUGAR BINDING SECRETED PROTEIN"/>
    <property type="match status" value="1"/>
</dbReference>
<sequence length="430" mass="44702">MRTKRKAIAFTAIAASTALILSGCSGGGAEGGGGETPETLTVATWVDIPPELLEQFTDETGIKVEVNSFADGASAQTVLRNGLASDGAGLSDLHLVELDWWTEMMALPEDWVTLPAVEDRWVDWKVTQGSVGDEIKGYGMDIGPLAIAYDSTLMEAAGLPSDPEGFTEFIGGEDATWESFLDAGRQFSEASDAAWIDSTSTAIQAAINQLPAAFEDPDTGDALPLAENDDVEELFTMFGDAAEEGVSAGVGIGHADWGAGFQARRWATVITPAWATGIIAENAAGLEGWRIANAFPDGGGNWGGSFFAVPAAGEHTDAAVELADFLTSPEAAVSMFLLNGQFPSQLDAMQDPAVSETANEFFGGQETGAIYAGLAESAGDKAAGGYRGVNFAGIQTLVMDGIRRIESGSEDAAAAWASSVAEFDALGLTD</sequence>
<dbReference type="SUPFAM" id="SSF53850">
    <property type="entry name" value="Periplasmic binding protein-like II"/>
    <property type="match status" value="1"/>
</dbReference>
<evidence type="ECO:0000313" key="2">
    <source>
        <dbReference type="EMBL" id="MDQ0644370.1"/>
    </source>
</evidence>
<reference evidence="2 3" key="1">
    <citation type="submission" date="2023-07" db="EMBL/GenBank/DDBJ databases">
        <title>Comparative genomics of wheat-associated soil bacteria to identify genetic determinants of phenazine resistance.</title>
        <authorList>
            <person name="Mouncey N."/>
        </authorList>
    </citation>
    <scope>NUCLEOTIDE SEQUENCE [LARGE SCALE GENOMIC DNA]</scope>
    <source>
        <strain evidence="2 3">W2I7</strain>
    </source>
</reference>
<name>A0ABU0PAL0_9MICO</name>
<gene>
    <name evidence="2" type="ORF">QFZ46_002530</name>
</gene>
<feature type="signal peptide" evidence="1">
    <location>
        <begin position="1"/>
        <end position="29"/>
    </location>
</feature>
<organism evidence="2 3">
    <name type="scientific">Microbacterium murale</name>
    <dbReference type="NCBI Taxonomy" id="1081040"/>
    <lineage>
        <taxon>Bacteria</taxon>
        <taxon>Bacillati</taxon>
        <taxon>Actinomycetota</taxon>
        <taxon>Actinomycetes</taxon>
        <taxon>Micrococcales</taxon>
        <taxon>Microbacteriaceae</taxon>
        <taxon>Microbacterium</taxon>
    </lineage>
</organism>